<name>A0A5C5X1H6_9BACT</name>
<dbReference type="Gene3D" id="3.40.50.300">
    <property type="entry name" value="P-loop containing nucleotide triphosphate hydrolases"/>
    <property type="match status" value="1"/>
</dbReference>
<gene>
    <name evidence="1" type="ORF">CA85_47010</name>
</gene>
<protein>
    <recommendedName>
        <fullName evidence="3">Sulfotransferase domain protein</fullName>
    </recommendedName>
</protein>
<dbReference type="AlphaFoldDB" id="A0A5C5X1H6"/>
<organism evidence="1 2">
    <name type="scientific">Allorhodopirellula solitaria</name>
    <dbReference type="NCBI Taxonomy" id="2527987"/>
    <lineage>
        <taxon>Bacteria</taxon>
        <taxon>Pseudomonadati</taxon>
        <taxon>Planctomycetota</taxon>
        <taxon>Planctomycetia</taxon>
        <taxon>Pirellulales</taxon>
        <taxon>Pirellulaceae</taxon>
        <taxon>Allorhodopirellula</taxon>
    </lineage>
</organism>
<dbReference type="EMBL" id="SJPK01000019">
    <property type="protein sequence ID" value="TWT55993.1"/>
    <property type="molecule type" value="Genomic_DNA"/>
</dbReference>
<sequence length="231" mass="26798">MRHEIRKPQCSGVTVEMNQIIGEMRKPNVSPIAVVGLYRSGSSALAGVLHRLGVYMGVQFWGNHYEEVRLAERLREFWHEPQLIPTCNRNERVTFLKEWLLDQCGSGRSNVGAKHPLLSLSCPELEEAWGPRTKFIWSWRELDQSIDSIVRARWNWESPDRIQRTLWNSLEEASQDYSLYRVGYSKMLTSPEATILSLVEHLELKCDRRMIDDAISFIESHSASQKSRRIV</sequence>
<evidence type="ECO:0008006" key="3">
    <source>
        <dbReference type="Google" id="ProtNLM"/>
    </source>
</evidence>
<keyword evidence="2" id="KW-1185">Reference proteome</keyword>
<evidence type="ECO:0000313" key="1">
    <source>
        <dbReference type="EMBL" id="TWT55993.1"/>
    </source>
</evidence>
<dbReference type="Proteomes" id="UP000318053">
    <property type="component" value="Unassembled WGS sequence"/>
</dbReference>
<reference evidence="1 2" key="1">
    <citation type="submission" date="2019-02" db="EMBL/GenBank/DDBJ databases">
        <title>Deep-cultivation of Planctomycetes and their phenomic and genomic characterization uncovers novel biology.</title>
        <authorList>
            <person name="Wiegand S."/>
            <person name="Jogler M."/>
            <person name="Boedeker C."/>
            <person name="Pinto D."/>
            <person name="Vollmers J."/>
            <person name="Rivas-Marin E."/>
            <person name="Kohn T."/>
            <person name="Peeters S.H."/>
            <person name="Heuer A."/>
            <person name="Rast P."/>
            <person name="Oberbeckmann S."/>
            <person name="Bunk B."/>
            <person name="Jeske O."/>
            <person name="Meyerdierks A."/>
            <person name="Storesund J.E."/>
            <person name="Kallscheuer N."/>
            <person name="Luecker S."/>
            <person name="Lage O.M."/>
            <person name="Pohl T."/>
            <person name="Merkel B.J."/>
            <person name="Hornburger P."/>
            <person name="Mueller R.-W."/>
            <person name="Bruemmer F."/>
            <person name="Labrenz M."/>
            <person name="Spormann A.M."/>
            <person name="Op Den Camp H."/>
            <person name="Overmann J."/>
            <person name="Amann R."/>
            <person name="Jetten M.S.M."/>
            <person name="Mascher T."/>
            <person name="Medema M.H."/>
            <person name="Devos D.P."/>
            <person name="Kaster A.-K."/>
            <person name="Ovreas L."/>
            <person name="Rohde M."/>
            <person name="Galperin M.Y."/>
            <person name="Jogler C."/>
        </authorList>
    </citation>
    <scope>NUCLEOTIDE SEQUENCE [LARGE SCALE GENOMIC DNA]</scope>
    <source>
        <strain evidence="1 2">CA85</strain>
    </source>
</reference>
<proteinExistence type="predicted"/>
<dbReference type="SUPFAM" id="SSF52540">
    <property type="entry name" value="P-loop containing nucleoside triphosphate hydrolases"/>
    <property type="match status" value="1"/>
</dbReference>
<evidence type="ECO:0000313" key="2">
    <source>
        <dbReference type="Proteomes" id="UP000318053"/>
    </source>
</evidence>
<dbReference type="InterPro" id="IPR027417">
    <property type="entry name" value="P-loop_NTPase"/>
</dbReference>
<accession>A0A5C5X1H6</accession>
<comment type="caution">
    <text evidence="1">The sequence shown here is derived from an EMBL/GenBank/DDBJ whole genome shotgun (WGS) entry which is preliminary data.</text>
</comment>